<sequence>MAGSNRRLQSWQPREEQLLVVVAMEQYVLLDPRQRALYRDVMQESYETLMALEFPLSKPDLLSRLERSHEARALDFQEPTAIPPAVSENTEEKLHPEQEDSTAEELTGVASKDSEALPEEAPPSKCTDCGKRVNHITHPHRFRHKSTQTPIEHEDEEGAKNEVTEKEHPHRCADPTSLAKHQLSHAGGKPHQGLDCDKRFGRSSHLDAHFQSHTEEKPYECKDCGRGSRLGRHQQIHIGACPHGYRECSKTVPLEATLATHRRLHDVEAKPHQCPECGRGFSAASVLERHCRLHRGKKPYQCNICGKGFAWSSHFDRHRVSHTGEKPFPCAYCGKCFGRSSHRNRHQRSHAVPEGQVQPQDNLEGALPTAPVANWWEGDGDRRPSLEQQETWPVTMDPAVPFQWMAKSSGDAWRTMRGNDPGPEAENLTHPAESWTQPPPPVSSPNLT</sequence>
<gene>
    <name evidence="1" type="ORF">K3G42_007385</name>
</gene>
<keyword evidence="2" id="KW-1185">Reference proteome</keyword>
<protein>
    <submittedName>
        <fullName evidence="1">Uncharacterized protein</fullName>
    </submittedName>
</protein>
<accession>A0ACB8EGX6</accession>
<name>A0ACB8EGX6_9SAUR</name>
<evidence type="ECO:0000313" key="2">
    <source>
        <dbReference type="Proteomes" id="UP000827872"/>
    </source>
</evidence>
<organism evidence="1 2">
    <name type="scientific">Sphaerodactylus townsendi</name>
    <dbReference type="NCBI Taxonomy" id="933632"/>
    <lineage>
        <taxon>Eukaryota</taxon>
        <taxon>Metazoa</taxon>
        <taxon>Chordata</taxon>
        <taxon>Craniata</taxon>
        <taxon>Vertebrata</taxon>
        <taxon>Euteleostomi</taxon>
        <taxon>Lepidosauria</taxon>
        <taxon>Squamata</taxon>
        <taxon>Bifurcata</taxon>
        <taxon>Gekkota</taxon>
        <taxon>Sphaerodactylidae</taxon>
        <taxon>Sphaerodactylus</taxon>
    </lineage>
</organism>
<reference evidence="1" key="1">
    <citation type="submission" date="2021-08" db="EMBL/GenBank/DDBJ databases">
        <title>The first chromosome-level gecko genome reveals the dynamic sex chromosomes of Neotropical dwarf geckos (Sphaerodactylidae: Sphaerodactylus).</title>
        <authorList>
            <person name="Pinto B.J."/>
            <person name="Keating S.E."/>
            <person name="Gamble T."/>
        </authorList>
    </citation>
    <scope>NUCLEOTIDE SEQUENCE</scope>
    <source>
        <strain evidence="1">TG3544</strain>
    </source>
</reference>
<dbReference type="EMBL" id="CM037616">
    <property type="protein sequence ID" value="KAH7991570.1"/>
    <property type="molecule type" value="Genomic_DNA"/>
</dbReference>
<proteinExistence type="predicted"/>
<evidence type="ECO:0000313" key="1">
    <source>
        <dbReference type="EMBL" id="KAH7991570.1"/>
    </source>
</evidence>
<comment type="caution">
    <text evidence="1">The sequence shown here is derived from an EMBL/GenBank/DDBJ whole genome shotgun (WGS) entry which is preliminary data.</text>
</comment>
<dbReference type="Proteomes" id="UP000827872">
    <property type="component" value="Linkage Group LG03"/>
</dbReference>